<gene>
    <name evidence="2" type="ORF">HM1_1896</name>
</gene>
<accession>B0TFD7</accession>
<organism evidence="2 3">
    <name type="scientific">Heliobacterium modesticaldum (strain ATCC 51547 / Ice1)</name>
    <dbReference type="NCBI Taxonomy" id="498761"/>
    <lineage>
        <taxon>Bacteria</taxon>
        <taxon>Bacillati</taxon>
        <taxon>Bacillota</taxon>
        <taxon>Clostridia</taxon>
        <taxon>Eubacteriales</taxon>
        <taxon>Heliobacteriaceae</taxon>
        <taxon>Heliomicrobium</taxon>
    </lineage>
</organism>
<proteinExistence type="predicted"/>
<name>B0TFD7_HELMI</name>
<keyword evidence="3" id="KW-1185">Reference proteome</keyword>
<evidence type="ECO:0000313" key="3">
    <source>
        <dbReference type="Proteomes" id="UP000008550"/>
    </source>
</evidence>
<dbReference type="AlphaFoldDB" id="B0TFD7"/>
<dbReference type="Proteomes" id="UP000008550">
    <property type="component" value="Chromosome"/>
</dbReference>
<dbReference type="KEGG" id="hmo:HM1_1896"/>
<dbReference type="HOGENOM" id="CLU_3200609_0_0_9"/>
<sequence length="45" mass="4838">MKTPSGAHKKGPHPQQALSSPIALCKECLPIMTTGRPEKVGRLNK</sequence>
<dbReference type="STRING" id="498761.HM1_1896"/>
<feature type="region of interest" description="Disordered" evidence="1">
    <location>
        <begin position="1"/>
        <end position="21"/>
    </location>
</feature>
<dbReference type="EMBL" id="CP000930">
    <property type="protein sequence ID" value="ABZ84454.1"/>
    <property type="molecule type" value="Genomic_DNA"/>
</dbReference>
<evidence type="ECO:0000313" key="2">
    <source>
        <dbReference type="EMBL" id="ABZ84454.1"/>
    </source>
</evidence>
<reference evidence="2 3" key="1">
    <citation type="journal article" date="2008" name="J. Bacteriol.">
        <title>The genome of Heliobacterium modesticaldum, a phototrophic representative of the Firmicutes containing the simplest photosynthetic apparatus.</title>
        <authorList>
            <person name="Sattley W.M."/>
            <person name="Madigan M.T."/>
            <person name="Swingley W.D."/>
            <person name="Cheung P.C."/>
            <person name="Clocksin K.M."/>
            <person name="Conrad A.L."/>
            <person name="Dejesa L.C."/>
            <person name="Honchak B.M."/>
            <person name="Jung D.O."/>
            <person name="Karbach L.E."/>
            <person name="Kurdoglu A."/>
            <person name="Lahiri S."/>
            <person name="Mastrian S.D."/>
            <person name="Page L.E."/>
            <person name="Taylor H.L."/>
            <person name="Wang Z.T."/>
            <person name="Raymond J."/>
            <person name="Chen M."/>
            <person name="Blankenship R.E."/>
            <person name="Touchman J.W."/>
        </authorList>
    </citation>
    <scope>NUCLEOTIDE SEQUENCE [LARGE SCALE GENOMIC DNA]</scope>
    <source>
        <strain evidence="3">ATCC 51547 / Ice1</strain>
    </source>
</reference>
<evidence type="ECO:0000256" key="1">
    <source>
        <dbReference type="SAM" id="MobiDB-lite"/>
    </source>
</evidence>
<protein>
    <submittedName>
        <fullName evidence="2">Uncharacterized protein</fullName>
    </submittedName>
</protein>